<keyword evidence="4" id="KW-1133">Transmembrane helix</keyword>
<dbReference type="AlphaFoldDB" id="A0AAD5AL39"/>
<keyword evidence="9" id="KW-1185">Reference proteome</keyword>
<keyword evidence="3" id="KW-0812">Transmembrane</keyword>
<comment type="caution">
    <text evidence="8">The sequence shown here is derived from an EMBL/GenBank/DDBJ whole genome shotgun (WGS) entry which is preliminary data.</text>
</comment>
<gene>
    <name evidence="8" type="ORF">C0J50_22163</name>
</gene>
<evidence type="ECO:0000256" key="1">
    <source>
        <dbReference type="ARBA" id="ARBA00004141"/>
    </source>
</evidence>
<dbReference type="Pfam" id="PF04117">
    <property type="entry name" value="Mpv17_PMP22"/>
    <property type="match status" value="1"/>
</dbReference>
<accession>A0AAD5AL39</accession>
<evidence type="ECO:0000256" key="2">
    <source>
        <dbReference type="ARBA" id="ARBA00006824"/>
    </source>
</evidence>
<dbReference type="Proteomes" id="UP001205998">
    <property type="component" value="Unassembled WGS sequence"/>
</dbReference>
<comment type="subcellular location">
    <subcellularLocation>
        <location evidence="1">Membrane</location>
        <topology evidence="1">Multi-pass membrane protein</topology>
    </subcellularLocation>
</comment>
<organism evidence="8 9">
    <name type="scientific">Silurus asotus</name>
    <name type="common">Amur catfish</name>
    <name type="synonym">Parasilurus asotus</name>
    <dbReference type="NCBI Taxonomy" id="30991"/>
    <lineage>
        <taxon>Eukaryota</taxon>
        <taxon>Metazoa</taxon>
        <taxon>Chordata</taxon>
        <taxon>Craniata</taxon>
        <taxon>Vertebrata</taxon>
        <taxon>Euteleostomi</taxon>
        <taxon>Actinopterygii</taxon>
        <taxon>Neopterygii</taxon>
        <taxon>Teleostei</taxon>
        <taxon>Ostariophysi</taxon>
        <taxon>Siluriformes</taxon>
        <taxon>Siluridae</taxon>
        <taxon>Silurus</taxon>
    </lineage>
</organism>
<evidence type="ECO:0000256" key="3">
    <source>
        <dbReference type="ARBA" id="ARBA00022692"/>
    </source>
</evidence>
<proteinExistence type="inferred from homology"/>
<evidence type="ECO:0000256" key="7">
    <source>
        <dbReference type="SAM" id="MobiDB-lite"/>
    </source>
</evidence>
<evidence type="ECO:0000256" key="4">
    <source>
        <dbReference type="ARBA" id="ARBA00022989"/>
    </source>
</evidence>
<dbReference type="GO" id="GO:0016020">
    <property type="term" value="C:membrane"/>
    <property type="evidence" value="ECO:0007669"/>
    <property type="project" value="UniProtKB-SubCell"/>
</dbReference>
<sequence>MNRVWAMFRSYPYISNVVGYTTLFATADLIQQGMLRDTHGQSTKLSGEVSEEEASITSRKEGAMSHLEDTEWRKHSAKEEDSSGTVSIVPIHSVDLSQTFRVALVGLCFHSNFNYHWLRALEKRFPGAGAKTIFVKVFLDQLVAAPATISAFYIGLSTLEGREDPLEDWKNKFWTSYKTGVVYWSIMQAINFSLVPPIARTVFVGGISLGWTVFLCHFRQQQNEAH</sequence>
<dbReference type="GO" id="GO:0061668">
    <property type="term" value="P:mitochondrial ribosome assembly"/>
    <property type="evidence" value="ECO:0007669"/>
    <property type="project" value="TreeGrafter"/>
</dbReference>
<dbReference type="PANTHER" id="PTHR11266:SF28">
    <property type="entry name" value="SI:CH211-120K19.1"/>
    <property type="match status" value="1"/>
</dbReference>
<evidence type="ECO:0008006" key="10">
    <source>
        <dbReference type="Google" id="ProtNLM"/>
    </source>
</evidence>
<evidence type="ECO:0000313" key="9">
    <source>
        <dbReference type="Proteomes" id="UP001205998"/>
    </source>
</evidence>
<evidence type="ECO:0000256" key="5">
    <source>
        <dbReference type="ARBA" id="ARBA00023136"/>
    </source>
</evidence>
<dbReference type="InterPro" id="IPR007248">
    <property type="entry name" value="Mpv17_PMP22"/>
</dbReference>
<dbReference type="GO" id="GO:0005739">
    <property type="term" value="C:mitochondrion"/>
    <property type="evidence" value="ECO:0007669"/>
    <property type="project" value="TreeGrafter"/>
</dbReference>
<name>A0AAD5AL39_SILAS</name>
<dbReference type="EMBL" id="MU551696">
    <property type="protein sequence ID" value="KAI5618181.1"/>
    <property type="molecule type" value="Genomic_DNA"/>
</dbReference>
<protein>
    <recommendedName>
        <fullName evidence="10">Mpv17-like protein</fullName>
    </recommendedName>
</protein>
<feature type="region of interest" description="Disordered" evidence="7">
    <location>
        <begin position="41"/>
        <end position="67"/>
    </location>
</feature>
<dbReference type="PANTHER" id="PTHR11266">
    <property type="entry name" value="PEROXISOMAL MEMBRANE PROTEIN 2, PXMP2 MPV17"/>
    <property type="match status" value="1"/>
</dbReference>
<evidence type="ECO:0000256" key="6">
    <source>
        <dbReference type="RuleBase" id="RU363053"/>
    </source>
</evidence>
<feature type="non-terminal residue" evidence="8">
    <location>
        <position position="1"/>
    </location>
</feature>
<evidence type="ECO:0000313" key="8">
    <source>
        <dbReference type="EMBL" id="KAI5618181.1"/>
    </source>
</evidence>
<feature type="compositionally biased region" description="Basic and acidic residues" evidence="7">
    <location>
        <begin position="58"/>
        <end position="67"/>
    </location>
</feature>
<reference evidence="8" key="1">
    <citation type="submission" date="2018-07" db="EMBL/GenBank/DDBJ databases">
        <title>Comparative genomics of catfishes provides insights into carnivory and benthic adaptation.</title>
        <authorList>
            <person name="Zhang Y."/>
            <person name="Wang D."/>
            <person name="Peng Z."/>
            <person name="Zheng S."/>
            <person name="Shao F."/>
            <person name="Tao W."/>
        </authorList>
    </citation>
    <scope>NUCLEOTIDE SEQUENCE</scope>
    <source>
        <strain evidence="8">Chongqing</strain>
    </source>
</reference>
<comment type="similarity">
    <text evidence="2 6">Belongs to the peroxisomal membrane protein PXMP2/4 family.</text>
</comment>
<keyword evidence="5" id="KW-0472">Membrane</keyword>